<dbReference type="InterPro" id="IPR001279">
    <property type="entry name" value="Metallo-B-lactamas"/>
</dbReference>
<evidence type="ECO:0000313" key="3">
    <source>
        <dbReference type="Proteomes" id="UP001172055"/>
    </source>
</evidence>
<dbReference type="Gene3D" id="3.60.15.10">
    <property type="entry name" value="Ribonuclease Z/Hydroxyacylglutathione hydrolase-like"/>
    <property type="match status" value="1"/>
</dbReference>
<evidence type="ECO:0000259" key="1">
    <source>
        <dbReference type="SMART" id="SM00849"/>
    </source>
</evidence>
<dbReference type="CDD" id="cd16282">
    <property type="entry name" value="metallo-hydrolase-like_MBL-fold"/>
    <property type="match status" value="1"/>
</dbReference>
<sequence>MGETLLTTDYFTVKKMAEGVFAAIAIPGRGAWSNAGIVDLGTELLVFDSFNTPSAARELKKQAENLTGKKVKYLVNSHYHGDHVFGNQVFEEAVIISTALTQEWFRDKNVIRDIDTEMIETQQYINQLEFQIYNEKETVVKESLENQYMEMAKLHKELPSLEMVVPTVLFEKKLVISGAERSVELYCFGGAHSPSDAFLYAPMEKVAFMGDLVTENLHLPIFHPEEFLRILLEVKTMDIEQIMPGHGDVGTMKQVDRMIEYLAMLRKAVIDALSYSVSLDDFVSNFVIPDGFRNWKGTQGIKRNLESVYNFYSLKQKEF</sequence>
<dbReference type="PANTHER" id="PTHR42951">
    <property type="entry name" value="METALLO-BETA-LACTAMASE DOMAIN-CONTAINING"/>
    <property type="match status" value="1"/>
</dbReference>
<dbReference type="RefSeq" id="WP_301722630.1">
    <property type="nucleotide sequence ID" value="NZ_JAUJWV010000001.1"/>
</dbReference>
<feature type="domain" description="Metallo-beta-lactamase" evidence="1">
    <location>
        <begin position="32"/>
        <end position="246"/>
    </location>
</feature>
<comment type="caution">
    <text evidence="2">The sequence shown here is derived from an EMBL/GenBank/DDBJ whole genome shotgun (WGS) entry which is preliminary data.</text>
</comment>
<proteinExistence type="predicted"/>
<dbReference type="Proteomes" id="UP001172055">
    <property type="component" value="Unassembled WGS sequence"/>
</dbReference>
<protein>
    <submittedName>
        <fullName evidence="2">MBL fold metallo-hydrolase</fullName>
    </submittedName>
</protein>
<dbReference type="EMBL" id="JAUJWV010000001">
    <property type="protein sequence ID" value="MDN7240733.1"/>
    <property type="molecule type" value="Genomic_DNA"/>
</dbReference>
<reference evidence="2 3" key="1">
    <citation type="submission" date="2023-06" db="EMBL/GenBank/DDBJ databases">
        <title>Novel species in genus Planococcus.</title>
        <authorList>
            <person name="Ning S."/>
        </authorList>
    </citation>
    <scope>NUCLEOTIDE SEQUENCE [LARGE SCALE GENOMIC DNA]</scope>
    <source>
        <strain evidence="2 3">N028</strain>
    </source>
</reference>
<accession>A0ABT8MYM8</accession>
<dbReference type="InterPro" id="IPR050855">
    <property type="entry name" value="NDM-1-like"/>
</dbReference>
<name>A0ABT8MYM8_9BACL</name>
<evidence type="ECO:0000313" key="2">
    <source>
        <dbReference type="EMBL" id="MDN7240733.1"/>
    </source>
</evidence>
<dbReference type="SUPFAM" id="SSF56281">
    <property type="entry name" value="Metallo-hydrolase/oxidoreductase"/>
    <property type="match status" value="1"/>
</dbReference>
<dbReference type="PANTHER" id="PTHR42951:SF4">
    <property type="entry name" value="ACYL-COENZYME A THIOESTERASE MBLAC2"/>
    <property type="match status" value="1"/>
</dbReference>
<dbReference type="InterPro" id="IPR036866">
    <property type="entry name" value="RibonucZ/Hydroxyglut_hydro"/>
</dbReference>
<dbReference type="Pfam" id="PF00753">
    <property type="entry name" value="Lactamase_B"/>
    <property type="match status" value="1"/>
</dbReference>
<dbReference type="SMART" id="SM00849">
    <property type="entry name" value="Lactamase_B"/>
    <property type="match status" value="1"/>
</dbReference>
<keyword evidence="3" id="KW-1185">Reference proteome</keyword>
<gene>
    <name evidence="2" type="ORF">QWY14_02980</name>
</gene>
<organism evidence="2 3">
    <name type="scientific">Planococcus shixiaomingii</name>
    <dbReference type="NCBI Taxonomy" id="3058393"/>
    <lineage>
        <taxon>Bacteria</taxon>
        <taxon>Bacillati</taxon>
        <taxon>Bacillota</taxon>
        <taxon>Bacilli</taxon>
        <taxon>Bacillales</taxon>
        <taxon>Caryophanaceae</taxon>
        <taxon>Planococcus</taxon>
    </lineage>
</organism>